<feature type="non-terminal residue" evidence="1">
    <location>
        <position position="1"/>
    </location>
</feature>
<name>A0A9N9I5K6_9GLOM</name>
<gene>
    <name evidence="1" type="ORF">RFULGI_LOCUS11416</name>
</gene>
<organism evidence="1 2">
    <name type="scientific">Racocetra fulgida</name>
    <dbReference type="NCBI Taxonomy" id="60492"/>
    <lineage>
        <taxon>Eukaryota</taxon>
        <taxon>Fungi</taxon>
        <taxon>Fungi incertae sedis</taxon>
        <taxon>Mucoromycota</taxon>
        <taxon>Glomeromycotina</taxon>
        <taxon>Glomeromycetes</taxon>
        <taxon>Diversisporales</taxon>
        <taxon>Gigasporaceae</taxon>
        <taxon>Racocetra</taxon>
    </lineage>
</organism>
<protein>
    <submittedName>
        <fullName evidence="1">3317_t:CDS:1</fullName>
    </submittedName>
</protein>
<accession>A0A9N9I5K6</accession>
<sequence>NFEVDFSHLDDCYAFTQFLAEFNNMNLDGSERDIEINNILREIREILKELAKTEDDKEVKYWLAYYLWYGIGVEKLRKQDQKVAIELLEGLVKEGYLKARISRL</sequence>
<evidence type="ECO:0000313" key="2">
    <source>
        <dbReference type="Proteomes" id="UP000789396"/>
    </source>
</evidence>
<evidence type="ECO:0000313" key="1">
    <source>
        <dbReference type="EMBL" id="CAG8720367.1"/>
    </source>
</evidence>
<dbReference type="EMBL" id="CAJVPZ010024831">
    <property type="protein sequence ID" value="CAG8720367.1"/>
    <property type="molecule type" value="Genomic_DNA"/>
</dbReference>
<comment type="caution">
    <text evidence="1">The sequence shown here is derived from an EMBL/GenBank/DDBJ whole genome shotgun (WGS) entry which is preliminary data.</text>
</comment>
<dbReference type="AlphaFoldDB" id="A0A9N9I5K6"/>
<keyword evidence="2" id="KW-1185">Reference proteome</keyword>
<dbReference type="OrthoDB" id="10426386at2759"/>
<feature type="non-terminal residue" evidence="1">
    <location>
        <position position="104"/>
    </location>
</feature>
<dbReference type="Proteomes" id="UP000789396">
    <property type="component" value="Unassembled WGS sequence"/>
</dbReference>
<reference evidence="1" key="1">
    <citation type="submission" date="2021-06" db="EMBL/GenBank/DDBJ databases">
        <authorList>
            <person name="Kallberg Y."/>
            <person name="Tangrot J."/>
            <person name="Rosling A."/>
        </authorList>
    </citation>
    <scope>NUCLEOTIDE SEQUENCE</scope>
    <source>
        <strain evidence="1">IN212</strain>
    </source>
</reference>
<proteinExistence type="predicted"/>